<evidence type="ECO:0000313" key="2">
    <source>
        <dbReference type="Proteomes" id="UP000002236"/>
    </source>
</evidence>
<dbReference type="KEGG" id="vg:9861654"/>
<dbReference type="RefSeq" id="YP_003969536.1">
    <property type="nucleotide sequence ID" value="NC_014636.1"/>
</dbReference>
<accession>E1A201</accession>
<dbReference type="GeneID" id="9861654"/>
<proteinExistence type="predicted"/>
<evidence type="ECO:0000313" key="1">
    <source>
        <dbReference type="EMBL" id="ADM80090.1"/>
    </source>
</evidence>
<dbReference type="EMBL" id="HM452126">
    <property type="protein sequence ID" value="ADM80090.1"/>
    <property type="molecule type" value="Genomic_DNA"/>
</dbReference>
<sequence length="91" mass="10479">MINDEMIAYMAASAVSKEQLRQIRELEELYSAERVGSKLSREGVKLLSRINAMYEHRMTQIVPEVVRAERAFTESAHRHYANSLIKGNEIL</sequence>
<organism evidence="1 2">
    <name type="scientific">Aeromonas phage phiAS5</name>
    <dbReference type="NCBI Taxonomy" id="879630"/>
    <lineage>
        <taxon>Viruses</taxon>
        <taxon>Duplodnaviria</taxon>
        <taxon>Heunggongvirae</taxon>
        <taxon>Uroviricota</taxon>
        <taxon>Caudoviricetes</taxon>
        <taxon>Pantevenvirales</taxon>
        <taxon>Straboviridae</taxon>
        <taxon>Chrysonvirus</taxon>
        <taxon>Chrysonvirus as5</taxon>
    </lineage>
</organism>
<dbReference type="Proteomes" id="UP000002236">
    <property type="component" value="Segment"/>
</dbReference>
<reference evidence="1 2" key="1">
    <citation type="journal article" date="2012" name="Vet. Microbiol.">
        <title>Complete genome sequence and characterization of a broad-host range T4-like bacteriophage phiAS5 infecting Aeromonas salmonicida subsp. salmonicida.</title>
        <authorList>
            <person name="Kim J.H."/>
            <person name="Son J.S."/>
            <person name="Choi Y.J."/>
            <person name="Choresca C.H.Jr."/>
            <person name="Shin S.P."/>
            <person name="Han J.E."/>
            <person name="Jun J.W."/>
            <person name="Park S.C."/>
        </authorList>
    </citation>
    <scope>NUCLEOTIDE SEQUENCE [LARGE SCALE GENOMIC DNA]</scope>
</reference>
<protein>
    <submittedName>
        <fullName evidence="1">Uncharacterized protein</fullName>
    </submittedName>
</protein>
<keyword evidence="2" id="KW-1185">Reference proteome</keyword>
<gene>
    <name evidence="1" type="ORF">phiAS5_ORF0247</name>
</gene>
<dbReference type="OrthoDB" id="41703at10239"/>
<name>E1A201_9CAUD</name>